<dbReference type="CDD" id="cd01450">
    <property type="entry name" value="vWFA_subfamily_ECM"/>
    <property type="match status" value="2"/>
</dbReference>
<reference evidence="6" key="1">
    <citation type="submission" date="2016-11" db="UniProtKB">
        <authorList>
            <consortium name="WormBaseParasite"/>
        </authorList>
    </citation>
    <scope>IDENTIFICATION</scope>
    <source>
        <strain evidence="6">pt0022</strain>
    </source>
</reference>
<dbReference type="SUPFAM" id="SSF53300">
    <property type="entry name" value="vWA-like"/>
    <property type="match status" value="2"/>
</dbReference>
<dbReference type="InterPro" id="IPR018097">
    <property type="entry name" value="EGF_Ca-bd_CS"/>
</dbReference>
<dbReference type="CDD" id="cd00054">
    <property type="entry name" value="EGF_CA"/>
    <property type="match status" value="1"/>
</dbReference>
<organism evidence="6">
    <name type="scientific">Wuchereria bancrofti</name>
    <dbReference type="NCBI Taxonomy" id="6293"/>
    <lineage>
        <taxon>Eukaryota</taxon>
        <taxon>Metazoa</taxon>
        <taxon>Ecdysozoa</taxon>
        <taxon>Nematoda</taxon>
        <taxon>Chromadorea</taxon>
        <taxon>Rhabditida</taxon>
        <taxon>Spirurina</taxon>
        <taxon>Spiruromorpha</taxon>
        <taxon>Filarioidea</taxon>
        <taxon>Onchocercidae</taxon>
        <taxon>Wuchereria</taxon>
    </lineage>
</organism>
<dbReference type="STRING" id="6293.A0A1I8EI12"/>
<name>A0A1I8EI12_WUCBA</name>
<evidence type="ECO:0000313" key="6">
    <source>
        <dbReference type="WBParaSite" id="maker-PairedContig_2014-snap-gene-0.10-mRNA-1"/>
    </source>
</evidence>
<dbReference type="PANTHER" id="PTHR24020:SF84">
    <property type="entry name" value="VWFA DOMAIN-CONTAINING PROTEIN"/>
    <property type="match status" value="1"/>
</dbReference>
<feature type="compositionally biased region" description="Polar residues" evidence="4">
    <location>
        <begin position="1"/>
        <end position="10"/>
    </location>
</feature>
<dbReference type="SMART" id="SM00327">
    <property type="entry name" value="VWA"/>
    <property type="match status" value="2"/>
</dbReference>
<dbReference type="InterPro" id="IPR050525">
    <property type="entry name" value="ECM_Assembly_Org"/>
</dbReference>
<dbReference type="PROSITE" id="PS50234">
    <property type="entry name" value="VWFA"/>
    <property type="match status" value="2"/>
</dbReference>
<evidence type="ECO:0000256" key="2">
    <source>
        <dbReference type="ARBA" id="ARBA00022530"/>
    </source>
</evidence>
<feature type="domain" description="VWFA" evidence="5">
    <location>
        <begin position="584"/>
        <end position="760"/>
    </location>
</feature>
<dbReference type="SMART" id="SM00179">
    <property type="entry name" value="EGF_CA"/>
    <property type="match status" value="1"/>
</dbReference>
<evidence type="ECO:0000256" key="4">
    <source>
        <dbReference type="SAM" id="MobiDB-lite"/>
    </source>
</evidence>
<dbReference type="Gene3D" id="3.40.50.410">
    <property type="entry name" value="von Willebrand factor, type A domain"/>
    <property type="match status" value="2"/>
</dbReference>
<dbReference type="WBParaSite" id="maker-PairedContig_2014-snap-gene-0.10-mRNA-1">
    <property type="protein sequence ID" value="maker-PairedContig_2014-snap-gene-0.10-mRNA-1"/>
    <property type="gene ID" value="maker-PairedContig_2014-snap-gene-0.10"/>
</dbReference>
<dbReference type="Pfam" id="PF00092">
    <property type="entry name" value="VWA"/>
    <property type="match status" value="2"/>
</dbReference>
<dbReference type="SUPFAM" id="SSF57196">
    <property type="entry name" value="EGF/Laminin"/>
    <property type="match status" value="1"/>
</dbReference>
<dbReference type="InterPro" id="IPR003961">
    <property type="entry name" value="FN3_dom"/>
</dbReference>
<keyword evidence="2" id="KW-0964">Secreted</keyword>
<dbReference type="PANTHER" id="PTHR24020">
    <property type="entry name" value="COLLAGEN ALPHA"/>
    <property type="match status" value="1"/>
</dbReference>
<dbReference type="InterPro" id="IPR002035">
    <property type="entry name" value="VWF_A"/>
</dbReference>
<comment type="subcellular location">
    <subcellularLocation>
        <location evidence="1">Secreted</location>
        <location evidence="1">Extracellular space</location>
        <location evidence="1">Extracellular matrix</location>
    </subcellularLocation>
</comment>
<feature type="domain" description="VWFA" evidence="5">
    <location>
        <begin position="366"/>
        <end position="543"/>
    </location>
</feature>
<dbReference type="InterPro" id="IPR001881">
    <property type="entry name" value="EGF-like_Ca-bd_dom"/>
</dbReference>
<evidence type="ECO:0000256" key="3">
    <source>
        <dbReference type="ARBA" id="ARBA00023157"/>
    </source>
</evidence>
<evidence type="ECO:0000256" key="1">
    <source>
        <dbReference type="ARBA" id="ARBA00004498"/>
    </source>
</evidence>
<sequence length="1201" mass="133622">MFSKSITANSEDSDGGPVRSDRFGRPLDTYALSLPTDEREDVEVLPTNERGYMIHSVRPSRKPLQTDHYSSYLGHYAKQIETINEDKTIVPDGKIISTDGGKQHIYRTFASENRHRSTNSHRKLIYQIFGDDRRILPTDGTGARFKMDGKSGATNFYGEPLNSERSSIFSTDTSGDYHISTKKLTDKLLPANRNSSLLYPTMDSNLKTITDTFVSATSVSLPFLILFPDGRPLSIGENGAYLDDNGQSLVHIDQSGRPIISANGTPLQKIGDGKYLYPYESQKGKPTFANVGDEDHLLRTDSDSRQMQLNDRGRSINGYGRSSPEDERRNYMWNTETTVAHHASAPSGIDTWTSPSSYCVVSSNVDMLLILDSSSSVRVVDYRIMKDFIKNFLTSHFNLQRNYVRVGVMKYGDKVEIPISLGDYDSQTELLSRISETRRMRGEANLGQALLDASGEFLIFGSKDIPRIIIIFSNGRYRGELKENADLLRNDTKVHIFLVDVGNQGDKAQNLAIVGESNPHRIITIDGWHGMRPDILSPFVNELCKLLPQRQDKANRDSTWPTRQTEMRIATPTRICSRVDFQADIIFVLDSSDTVTSKEYANLKEGISMLIDDIFDLSPNIVRIGFIEYSDKASVPVPLGYYDNKMQLLADISNSEQLGGTPVIVRGLHAAKEQFKRHGRNGVSRILLLVTSGANRGNVAFAADDLRKRLNVSVFALVVNTSRGAQMILNRLTGDAQRRVISISSASKLQERELLHIGQVLCGDTDVIPANIWPAQETPHRTTKRDASYGESKRNFLKMRFSPESKLVQLNLVGVGSDGTNLKAADFGVDVVDEIFAKLIQKKSDEISPKLGRGLDEAMLLAKEHAVKGVIQIILIISADGTSRVIHFPDWSIGNELFQSWISHAFCSYVSTSIARKVKLTRMTRPPIQKTSKISMNDATNVEVTPLSPNSLLVSWTCCTNNKADYIISYTPDLSLPKEYWYKLNATCRDSFGRKIDGLPSGTYSVYTTAPPDQKLPNSQSTVQCQCICANNGEAFVKPTCGTLIDPFRPVATLPPAIDGECHCSIPSKGGRCPSGYFFDRGQCYDVDECQEQNGGCSHGCVNTPGDFYCACPYGMMRDPANLKMCISVAGSFDRIAALFGQYLHANRYNANATSNEKSDAQTDGKVVRYKATMKSEDDKTISFEWSLMPAVIRRAFKWLF</sequence>
<proteinExistence type="predicted"/>
<protein>
    <recommendedName>
        <fullName evidence="5">VWFA domain-containing protein</fullName>
    </recommendedName>
</protein>
<dbReference type="AlphaFoldDB" id="A0A1I8EI12"/>
<dbReference type="PRINTS" id="PR00453">
    <property type="entry name" value="VWFADOMAIN"/>
</dbReference>
<dbReference type="PROSITE" id="PS01187">
    <property type="entry name" value="EGF_CA"/>
    <property type="match status" value="1"/>
</dbReference>
<dbReference type="Gene3D" id="2.10.25.10">
    <property type="entry name" value="Laminin"/>
    <property type="match status" value="1"/>
</dbReference>
<accession>A0A1I8EI12</accession>
<keyword evidence="2" id="KW-0272">Extracellular matrix</keyword>
<dbReference type="InterPro" id="IPR036465">
    <property type="entry name" value="vWFA_dom_sf"/>
</dbReference>
<feature type="region of interest" description="Disordered" evidence="4">
    <location>
        <begin position="1"/>
        <end position="25"/>
    </location>
</feature>
<dbReference type="CDD" id="cd00063">
    <property type="entry name" value="FN3"/>
    <property type="match status" value="1"/>
</dbReference>
<evidence type="ECO:0000259" key="5">
    <source>
        <dbReference type="PROSITE" id="PS50234"/>
    </source>
</evidence>
<dbReference type="GO" id="GO:0005509">
    <property type="term" value="F:calcium ion binding"/>
    <property type="evidence" value="ECO:0007669"/>
    <property type="project" value="InterPro"/>
</dbReference>
<keyword evidence="3" id="KW-1015">Disulfide bond</keyword>